<proteinExistence type="inferred from homology"/>
<dbReference type="OrthoDB" id="9805604at2"/>
<reference evidence="8 9" key="1">
    <citation type="submission" date="2018-06" db="EMBL/GenBank/DDBJ databases">
        <authorList>
            <consortium name="Pathogen Informatics"/>
            <person name="Doyle S."/>
        </authorList>
    </citation>
    <scope>NUCLEOTIDE SEQUENCE [LARGE SCALE GENOMIC DNA]</scope>
    <source>
        <strain evidence="8 9">NCTC11190</strain>
    </source>
</reference>
<dbReference type="SFLD" id="SFLDS00003">
    <property type="entry name" value="Haloacid_Dehalogenase"/>
    <property type="match status" value="1"/>
</dbReference>
<evidence type="ECO:0000256" key="1">
    <source>
        <dbReference type="ARBA" id="ARBA00001946"/>
    </source>
</evidence>
<evidence type="ECO:0000313" key="9">
    <source>
        <dbReference type="Proteomes" id="UP000255233"/>
    </source>
</evidence>
<evidence type="ECO:0000256" key="7">
    <source>
        <dbReference type="PIRSR" id="PIRSR006118-2"/>
    </source>
</evidence>
<protein>
    <submittedName>
        <fullName evidence="8">3-deoxy-D-manno-octulosonate 8-phosphate phosphatase KdsC</fullName>
        <ecNumber evidence="8">3.1.3.45</ecNumber>
    </submittedName>
</protein>
<dbReference type="Pfam" id="PF08282">
    <property type="entry name" value="Hydrolase_3"/>
    <property type="match status" value="1"/>
</dbReference>
<dbReference type="Proteomes" id="UP000255233">
    <property type="component" value="Unassembled WGS sequence"/>
</dbReference>
<dbReference type="PANTHER" id="PTHR21485">
    <property type="entry name" value="HAD SUPERFAMILY MEMBERS CMAS AND KDSC"/>
    <property type="match status" value="1"/>
</dbReference>
<evidence type="ECO:0000256" key="5">
    <source>
        <dbReference type="ARBA" id="ARBA00022801"/>
    </source>
</evidence>
<dbReference type="Gene3D" id="3.40.50.1000">
    <property type="entry name" value="HAD superfamily/HAD-like"/>
    <property type="match status" value="1"/>
</dbReference>
<keyword evidence="4 7" id="KW-0479">Metal-binding</keyword>
<comment type="subunit">
    <text evidence="3">Homotetramer.</text>
</comment>
<dbReference type="SFLD" id="SFLDG01136">
    <property type="entry name" value="C1.6:_Phosphoserine_Phosphatas"/>
    <property type="match status" value="1"/>
</dbReference>
<comment type="cofactor">
    <cofactor evidence="1 7">
        <name>Mg(2+)</name>
        <dbReference type="ChEBI" id="CHEBI:18420"/>
    </cofactor>
</comment>
<feature type="binding site" evidence="7">
    <location>
        <position position="110"/>
    </location>
    <ligand>
        <name>Mg(2+)</name>
        <dbReference type="ChEBI" id="CHEBI:18420"/>
    </ligand>
</feature>
<dbReference type="InterPro" id="IPR050793">
    <property type="entry name" value="CMP-NeuNAc_synthase"/>
</dbReference>
<dbReference type="STRING" id="880526.GCA_000427365_01856"/>
<dbReference type="InterPro" id="IPR036412">
    <property type="entry name" value="HAD-like_sf"/>
</dbReference>
<accession>A0A379MVD0</accession>
<dbReference type="GO" id="GO:0008781">
    <property type="term" value="F:N-acylneuraminate cytidylyltransferase activity"/>
    <property type="evidence" value="ECO:0007669"/>
    <property type="project" value="TreeGrafter"/>
</dbReference>
<dbReference type="NCBIfam" id="TIGR01670">
    <property type="entry name" value="KdsC-phosphatas"/>
    <property type="match status" value="1"/>
</dbReference>
<dbReference type="AlphaFoldDB" id="A0A379MVD0"/>
<evidence type="ECO:0000313" key="8">
    <source>
        <dbReference type="EMBL" id="SUE34729.1"/>
    </source>
</evidence>
<dbReference type="PANTHER" id="PTHR21485:SF3">
    <property type="entry name" value="N-ACYLNEURAMINATE CYTIDYLYLTRANSFERASE"/>
    <property type="match status" value="1"/>
</dbReference>
<dbReference type="GO" id="GO:0046872">
    <property type="term" value="F:metal ion binding"/>
    <property type="evidence" value="ECO:0007669"/>
    <property type="project" value="UniProtKB-KW"/>
</dbReference>
<dbReference type="SFLD" id="SFLDG01138">
    <property type="entry name" value="C1.6.2:_Deoxy-d-mannose-octulo"/>
    <property type="match status" value="1"/>
</dbReference>
<dbReference type="FunFam" id="3.40.50.1000:FF:000029">
    <property type="entry name" value="3-deoxy-D-manno-octulosonate 8-phosphate phosphatase KdsC"/>
    <property type="match status" value="1"/>
</dbReference>
<gene>
    <name evidence="8" type="primary">kdsC</name>
    <name evidence="8" type="ORF">NCTC11190_01962</name>
</gene>
<dbReference type="SUPFAM" id="SSF56784">
    <property type="entry name" value="HAD-like"/>
    <property type="match status" value="1"/>
</dbReference>
<evidence type="ECO:0000256" key="6">
    <source>
        <dbReference type="ARBA" id="ARBA00022842"/>
    </source>
</evidence>
<dbReference type="InterPro" id="IPR023214">
    <property type="entry name" value="HAD_sf"/>
</dbReference>
<dbReference type="EC" id="3.1.3.45" evidence="8"/>
<keyword evidence="9" id="KW-1185">Reference proteome</keyword>
<dbReference type="RefSeq" id="WP_027291453.1">
    <property type="nucleotide sequence ID" value="NZ_CALVFX010000001.1"/>
</dbReference>
<sequence>MGNFKEEVAKIRAFVFDVDGVFTDGRILITPDGEFLREYSVRDGLAVVRAVQKGYPIGIISGGHGDQLRKRMEGLGIRHIYTGKESKIESLHHFAEQCGVPLEETIYMGDDFPDIEPMRAVRLATAPADADATVKSVVHYVSAFKGGCGCVRDIIEQVLRARGDWFEY</sequence>
<evidence type="ECO:0000256" key="4">
    <source>
        <dbReference type="ARBA" id="ARBA00022723"/>
    </source>
</evidence>
<evidence type="ECO:0000256" key="2">
    <source>
        <dbReference type="ARBA" id="ARBA00005893"/>
    </source>
</evidence>
<feature type="binding site" evidence="7">
    <location>
        <position position="19"/>
    </location>
    <ligand>
        <name>substrate</name>
    </ligand>
</feature>
<comment type="similarity">
    <text evidence="2">Belongs to the KdsC family.</text>
</comment>
<evidence type="ECO:0000256" key="3">
    <source>
        <dbReference type="ARBA" id="ARBA00011881"/>
    </source>
</evidence>
<dbReference type="EMBL" id="UGVL01000001">
    <property type="protein sequence ID" value="SUE34729.1"/>
    <property type="molecule type" value="Genomic_DNA"/>
</dbReference>
<organism evidence="8 9">
    <name type="scientific">Rikenella microfusus</name>
    <dbReference type="NCBI Taxonomy" id="28139"/>
    <lineage>
        <taxon>Bacteria</taxon>
        <taxon>Pseudomonadati</taxon>
        <taxon>Bacteroidota</taxon>
        <taxon>Bacteroidia</taxon>
        <taxon>Bacteroidales</taxon>
        <taxon>Rikenellaceae</taxon>
        <taxon>Rikenella</taxon>
    </lineage>
</organism>
<dbReference type="GO" id="GO:0019143">
    <property type="term" value="F:3-deoxy-manno-octulosonate-8-phosphatase activity"/>
    <property type="evidence" value="ECO:0007669"/>
    <property type="project" value="UniProtKB-EC"/>
</dbReference>
<name>A0A379MVD0_9BACT</name>
<dbReference type="InterPro" id="IPR010023">
    <property type="entry name" value="KdsC_fam"/>
</dbReference>
<feature type="binding site" evidence="7">
    <location>
        <position position="17"/>
    </location>
    <ligand>
        <name>Mg(2+)</name>
        <dbReference type="ChEBI" id="CHEBI:18420"/>
    </ligand>
</feature>
<keyword evidence="5 8" id="KW-0378">Hydrolase</keyword>
<keyword evidence="6 7" id="KW-0460">Magnesium</keyword>
<dbReference type="PIRSF" id="PIRSF006118">
    <property type="entry name" value="KDO8-P_Ptase"/>
    <property type="match status" value="1"/>
</dbReference>